<keyword evidence="1" id="KW-1133">Transmembrane helix</keyword>
<evidence type="ECO:0000313" key="3">
    <source>
        <dbReference type="Proteomes" id="UP000015102"/>
    </source>
</evidence>
<protein>
    <submittedName>
        <fullName evidence="2">Uncharacterized protein</fullName>
    </submittedName>
</protein>
<keyword evidence="3" id="KW-1185">Reference proteome</keyword>
<feature type="transmembrane region" description="Helical" evidence="1">
    <location>
        <begin position="35"/>
        <end position="53"/>
    </location>
</feature>
<evidence type="ECO:0000256" key="1">
    <source>
        <dbReference type="SAM" id="Phobius"/>
    </source>
</evidence>
<organism evidence="2 3">
    <name type="scientific">Megaselia scalaris</name>
    <name type="common">Humpbacked fly</name>
    <name type="synonym">Phora scalaris</name>
    <dbReference type="NCBI Taxonomy" id="36166"/>
    <lineage>
        <taxon>Eukaryota</taxon>
        <taxon>Metazoa</taxon>
        <taxon>Ecdysozoa</taxon>
        <taxon>Arthropoda</taxon>
        <taxon>Hexapoda</taxon>
        <taxon>Insecta</taxon>
        <taxon>Pterygota</taxon>
        <taxon>Neoptera</taxon>
        <taxon>Endopterygota</taxon>
        <taxon>Diptera</taxon>
        <taxon>Brachycera</taxon>
        <taxon>Muscomorpha</taxon>
        <taxon>Platypezoidea</taxon>
        <taxon>Phoridae</taxon>
        <taxon>Megaseliini</taxon>
        <taxon>Megaselia</taxon>
    </lineage>
</organism>
<dbReference type="EMBL" id="CAQQ02153816">
    <property type="status" value="NOT_ANNOTATED_CDS"/>
    <property type="molecule type" value="Genomic_DNA"/>
</dbReference>
<keyword evidence="1" id="KW-0472">Membrane</keyword>
<reference evidence="2" key="2">
    <citation type="submission" date="2015-06" db="UniProtKB">
        <authorList>
            <consortium name="EnsemblMetazoa"/>
        </authorList>
    </citation>
    <scope>IDENTIFICATION</scope>
</reference>
<evidence type="ECO:0000313" key="2">
    <source>
        <dbReference type="EnsemblMetazoa" id="MESCA001931-PA"/>
    </source>
</evidence>
<dbReference type="Proteomes" id="UP000015102">
    <property type="component" value="Unassembled WGS sequence"/>
</dbReference>
<keyword evidence="1" id="KW-0812">Transmembrane</keyword>
<accession>T1GF03</accession>
<dbReference type="HOGENOM" id="CLU_2906673_0_0_1"/>
<dbReference type="EnsemblMetazoa" id="MESCA001931-RA">
    <property type="protein sequence ID" value="MESCA001931-PA"/>
    <property type="gene ID" value="MESCA001931"/>
</dbReference>
<proteinExistence type="predicted"/>
<name>T1GF03_MEGSC</name>
<dbReference type="AlphaFoldDB" id="T1GF03"/>
<sequence length="62" mass="7679">MLPNYGRQWLQTYYRIVYDSNPNSWLPDWQSFKNIYHITLITVPWINFIIVFFKCSLFPQNF</sequence>
<dbReference type="EMBL" id="CAQQ02153817">
    <property type="status" value="NOT_ANNOTATED_CDS"/>
    <property type="molecule type" value="Genomic_DNA"/>
</dbReference>
<reference evidence="3" key="1">
    <citation type="submission" date="2013-02" db="EMBL/GenBank/DDBJ databases">
        <authorList>
            <person name="Hughes D."/>
        </authorList>
    </citation>
    <scope>NUCLEOTIDE SEQUENCE</scope>
    <source>
        <strain>Durham</strain>
        <strain evidence="3">NC isolate 2 -- Noor lab</strain>
    </source>
</reference>